<keyword evidence="1" id="KW-1133">Transmembrane helix</keyword>
<sequence>MEKKVSKFFTVDNFEKEEQFLIEMASKGWYFTHYENLKYHFQQGASKDFQYRIDYHNSSDGDLDDYLQLFEDSGWESVFTYPILDGYWCYFRKEAKESENTEIYTDNTSKIELFKKIRLKWGIFGLLITFGMLPLILLATASDFVFTNFIVAFAIGFVVLLYVKLVLNLTRKINQLKE</sequence>
<evidence type="ECO:0000313" key="2">
    <source>
        <dbReference type="EMBL" id="PRY81018.1"/>
    </source>
</evidence>
<reference evidence="2 3" key="1">
    <citation type="submission" date="2018-03" db="EMBL/GenBank/DDBJ databases">
        <title>Genomic Encyclopedia of Archaeal and Bacterial Type Strains, Phase II (KMG-II): from individual species to whole genera.</title>
        <authorList>
            <person name="Goeker M."/>
        </authorList>
    </citation>
    <scope>NUCLEOTIDE SEQUENCE [LARGE SCALE GENOMIC DNA]</scope>
    <source>
        <strain evidence="2 3">DSM 13175</strain>
    </source>
</reference>
<dbReference type="Pfam" id="PF11193">
    <property type="entry name" value="DUF2812"/>
    <property type="match status" value="1"/>
</dbReference>
<dbReference type="RefSeq" id="WP_106194635.1">
    <property type="nucleotide sequence ID" value="NZ_PVTO01000019.1"/>
</dbReference>
<dbReference type="InterPro" id="IPR021359">
    <property type="entry name" value="DUF2812"/>
</dbReference>
<dbReference type="EMBL" id="PVTO01000019">
    <property type="protein sequence ID" value="PRY81018.1"/>
    <property type="molecule type" value="Genomic_DNA"/>
</dbReference>
<comment type="caution">
    <text evidence="2">The sequence shown here is derived from an EMBL/GenBank/DDBJ whole genome shotgun (WGS) entry which is preliminary data.</text>
</comment>
<dbReference type="Proteomes" id="UP000238205">
    <property type="component" value="Unassembled WGS sequence"/>
</dbReference>
<evidence type="ECO:0000256" key="1">
    <source>
        <dbReference type="SAM" id="Phobius"/>
    </source>
</evidence>
<gene>
    <name evidence="2" type="ORF">CLV38_11928</name>
</gene>
<proteinExistence type="predicted"/>
<organism evidence="2 3">
    <name type="scientific">Alkalibacterium olivapovliticus</name>
    <dbReference type="NCBI Taxonomy" id="99907"/>
    <lineage>
        <taxon>Bacteria</taxon>
        <taxon>Bacillati</taxon>
        <taxon>Bacillota</taxon>
        <taxon>Bacilli</taxon>
        <taxon>Lactobacillales</taxon>
        <taxon>Carnobacteriaceae</taxon>
        <taxon>Alkalibacterium</taxon>
    </lineage>
</organism>
<keyword evidence="1" id="KW-0812">Transmembrane</keyword>
<feature type="transmembrane region" description="Helical" evidence="1">
    <location>
        <begin position="119"/>
        <end position="139"/>
    </location>
</feature>
<name>A0A2T0W5G3_9LACT</name>
<evidence type="ECO:0000313" key="3">
    <source>
        <dbReference type="Proteomes" id="UP000238205"/>
    </source>
</evidence>
<dbReference type="AlphaFoldDB" id="A0A2T0W5G3"/>
<keyword evidence="3" id="KW-1185">Reference proteome</keyword>
<dbReference type="OrthoDB" id="8757095at2"/>
<feature type="transmembrane region" description="Helical" evidence="1">
    <location>
        <begin position="145"/>
        <end position="167"/>
    </location>
</feature>
<keyword evidence="1" id="KW-0472">Membrane</keyword>
<protein>
    <submittedName>
        <fullName evidence="2">Uncharacterized protein DUF2812</fullName>
    </submittedName>
</protein>
<accession>A0A2T0W5G3</accession>